<evidence type="ECO:0000313" key="2">
    <source>
        <dbReference type="EMBL" id="EFI92735.1"/>
    </source>
</evidence>
<dbReference type="OrthoDB" id="17089at2759"/>
<dbReference type="InParanoid" id="D8QHT0"/>
<evidence type="ECO:0000256" key="1">
    <source>
        <dbReference type="SAM" id="MobiDB-lite"/>
    </source>
</evidence>
<dbReference type="GeneID" id="9597638"/>
<dbReference type="InterPro" id="IPR007849">
    <property type="entry name" value="ATP10"/>
</dbReference>
<evidence type="ECO:0000313" key="3">
    <source>
        <dbReference type="Proteomes" id="UP000007431"/>
    </source>
</evidence>
<dbReference type="PANTHER" id="PTHR28106:SF1">
    <property type="entry name" value="MITOCHONDRIAL ATPASE COMPLEX SUBUNIT ATP10"/>
    <property type="match status" value="1"/>
</dbReference>
<dbReference type="OMA" id="SGMYDVY"/>
<proteinExistence type="predicted"/>
<reference evidence="2 3" key="1">
    <citation type="journal article" date="2010" name="Nat. Biotechnol.">
        <title>Genome sequence of the model mushroom Schizophyllum commune.</title>
        <authorList>
            <person name="Ohm R.A."/>
            <person name="de Jong J.F."/>
            <person name="Lugones L.G."/>
            <person name="Aerts A."/>
            <person name="Kothe E."/>
            <person name="Stajich J.E."/>
            <person name="de Vries R.P."/>
            <person name="Record E."/>
            <person name="Levasseur A."/>
            <person name="Baker S.E."/>
            <person name="Bartholomew K.A."/>
            <person name="Coutinho P.M."/>
            <person name="Erdmann S."/>
            <person name="Fowler T.J."/>
            <person name="Gathman A.C."/>
            <person name="Lombard V."/>
            <person name="Henrissat B."/>
            <person name="Knabe N."/>
            <person name="Kuees U."/>
            <person name="Lilly W.W."/>
            <person name="Lindquist E."/>
            <person name="Lucas S."/>
            <person name="Magnuson J.K."/>
            <person name="Piumi F."/>
            <person name="Raudaskoski M."/>
            <person name="Salamov A."/>
            <person name="Schmutz J."/>
            <person name="Schwarze F.W.M.R."/>
            <person name="vanKuyk P.A."/>
            <person name="Horton J.S."/>
            <person name="Grigoriev I.V."/>
            <person name="Woesten H.A.B."/>
        </authorList>
    </citation>
    <scope>NUCLEOTIDE SEQUENCE [LARGE SCALE GENOMIC DNA]</scope>
    <source>
        <strain evidence="3">H4-8 / FGSC 9210</strain>
    </source>
</reference>
<dbReference type="Pfam" id="PF05176">
    <property type="entry name" value="ATP-synt_10"/>
    <property type="match status" value="1"/>
</dbReference>
<dbReference type="VEuPathDB" id="FungiDB:SCHCODRAFT_02641293"/>
<accession>D8QHT0</accession>
<dbReference type="GO" id="GO:0033615">
    <property type="term" value="P:mitochondrial proton-transporting ATP synthase complex assembly"/>
    <property type="evidence" value="ECO:0007669"/>
    <property type="project" value="TreeGrafter"/>
</dbReference>
<gene>
    <name evidence="2" type="ORF">SCHCODRAFT_237926</name>
</gene>
<name>D8QHT0_SCHCM</name>
<dbReference type="KEGG" id="scm:SCHCO_02641293"/>
<keyword evidence="3" id="KW-1185">Reference proteome</keyword>
<dbReference type="PANTHER" id="PTHR28106">
    <property type="entry name" value="MITOCHONDRIAL ATPASE COMPLEX SUBUNIT ATP10"/>
    <property type="match status" value="1"/>
</dbReference>
<feature type="region of interest" description="Disordered" evidence="1">
    <location>
        <begin position="1"/>
        <end position="88"/>
    </location>
</feature>
<feature type="compositionally biased region" description="Low complexity" evidence="1">
    <location>
        <begin position="34"/>
        <end position="45"/>
    </location>
</feature>
<dbReference type="eggNOG" id="KOG4614">
    <property type="taxonomic scope" value="Eukaryota"/>
</dbReference>
<dbReference type="EMBL" id="GL377312">
    <property type="protein sequence ID" value="EFI92735.1"/>
    <property type="molecule type" value="Genomic_DNA"/>
</dbReference>
<dbReference type="Proteomes" id="UP000007431">
    <property type="component" value="Unassembled WGS sequence"/>
</dbReference>
<dbReference type="AlphaFoldDB" id="D8QHT0"/>
<dbReference type="FunCoup" id="D8QHT0">
    <property type="interactions" value="40"/>
</dbReference>
<organism evidence="3">
    <name type="scientific">Schizophyllum commune (strain H4-8 / FGSC 9210)</name>
    <name type="common">Split gill fungus</name>
    <dbReference type="NCBI Taxonomy" id="578458"/>
    <lineage>
        <taxon>Eukaryota</taxon>
        <taxon>Fungi</taxon>
        <taxon>Dikarya</taxon>
        <taxon>Basidiomycota</taxon>
        <taxon>Agaricomycotina</taxon>
        <taxon>Agaricomycetes</taxon>
        <taxon>Agaricomycetidae</taxon>
        <taxon>Agaricales</taxon>
        <taxon>Schizophyllaceae</taxon>
        <taxon>Schizophyllum</taxon>
    </lineage>
</organism>
<sequence length="324" mass="36390">MARRLDGVVTRARHASTKGTPPPSAAAQSTIDTQSSPASQASASPRKPLTAPPPIVKRPTPSDQPLPGLRRALGVRERPTVEKQSRKERLEQIMLNPEGVQKERQHLLRQAGKSYYEDMINTRHHGGKTWIAPKQAIREDKALFFPNITGKSLLGNQRHTTTLCFGRITVLSLLSTRISEIHSARLVQPTLSAYAQHPLFQHVQINLQENLLKSFLVSLFTNSIKKQVPKAEHDHYLVSSQNMEYLRGPIGMDNEKVGYVYLIDENLKIRWAAGGEPEDSEIEALRTCTGVLLRRWEREPKSAEYRDKAKEVVEETVEEKSGSA</sequence>
<dbReference type="HOGENOM" id="CLU_047290_0_0_1"/>
<protein>
    <submittedName>
        <fullName evidence="2">Uncharacterized protein</fullName>
    </submittedName>
</protein>
<feature type="compositionally biased region" description="Basic and acidic residues" evidence="1">
    <location>
        <begin position="74"/>
        <end position="88"/>
    </location>
</feature>
<dbReference type="GO" id="GO:0005743">
    <property type="term" value="C:mitochondrial inner membrane"/>
    <property type="evidence" value="ECO:0007669"/>
    <property type="project" value="TreeGrafter"/>
</dbReference>
<dbReference type="STRING" id="578458.D8QHT0"/>